<protein>
    <submittedName>
        <fullName evidence="3">Rifin PIR protein, putative</fullName>
    </submittedName>
</protein>
<dbReference type="Pfam" id="PF02009">
    <property type="entry name" value="RIFIN"/>
    <property type="match status" value="1"/>
</dbReference>
<name>A0A2P9DSW3_PLARE</name>
<organism evidence="3 4">
    <name type="scientific">Plasmodium reichenowi</name>
    <dbReference type="NCBI Taxonomy" id="5854"/>
    <lineage>
        <taxon>Eukaryota</taxon>
        <taxon>Sar</taxon>
        <taxon>Alveolata</taxon>
        <taxon>Apicomplexa</taxon>
        <taxon>Aconoidasida</taxon>
        <taxon>Haemosporida</taxon>
        <taxon>Plasmodiidae</taxon>
        <taxon>Plasmodium</taxon>
        <taxon>Plasmodium (Laverania)</taxon>
    </lineage>
</organism>
<evidence type="ECO:0000256" key="2">
    <source>
        <dbReference type="SAM" id="SignalP"/>
    </source>
</evidence>
<dbReference type="VEuPathDB" id="PlasmoDB:PRCDC_0024800"/>
<keyword evidence="1" id="KW-1133">Transmembrane helix</keyword>
<gene>
    <name evidence="3" type="ORF">PRG01_0029700</name>
</gene>
<feature type="chain" id="PRO_5015134631" evidence="2">
    <location>
        <begin position="22"/>
        <end position="372"/>
    </location>
</feature>
<feature type="signal peptide" evidence="2">
    <location>
        <begin position="1"/>
        <end position="21"/>
    </location>
</feature>
<reference evidence="3 4" key="1">
    <citation type="submission" date="2016-09" db="EMBL/GenBank/DDBJ databases">
        <authorList>
            <consortium name="Pathogen Informatics"/>
        </authorList>
    </citation>
    <scope>NUCLEOTIDE SEQUENCE [LARGE SCALE GENOMIC DNA]</scope>
</reference>
<dbReference type="InterPro" id="IPR006373">
    <property type="entry name" value="VSA_Rifin"/>
</dbReference>
<accession>A0A2P9DSW3</accession>
<sequence>MKVHYMNILLFALPLNILVHNQRNLKSTTPHTPKIPTARLLCECEIYMPNYNNDPEMQKVMENYNRYTSERFKEYDDRMVEKRKQCKDKCDKESQKIILKDKLEKQMAEQFATLDTDIQSDAIPTCICEKSIANEVEKGCLRCGGVLGGGVAPSIGLLGGMGTYAWKPAALKAAIEAALKANEAMISAAAKEAGNAAGMNVVTKFLKESYVYNLVPEIREKFSSTSHYANITEFAEIISDTKYKTCSAQSAEFFEAVCEPFELKFGISNADGSTGLVPNVAVPQKLKAIVTEADGAAKVAESATEAAKKAAIEAAQKGTIDAAGYNLYSAIGYSVLAIIIIVLVMVIIYLILRYRRKKKMKKKLQYIKLLEK</sequence>
<dbReference type="AlphaFoldDB" id="A0A2P9DSW3"/>
<dbReference type="OrthoDB" id="379020at2759"/>
<keyword evidence="2" id="KW-0732">Signal</keyword>
<evidence type="ECO:0000256" key="1">
    <source>
        <dbReference type="SAM" id="Phobius"/>
    </source>
</evidence>
<dbReference type="Proteomes" id="UP000240500">
    <property type="component" value="Unassembled WGS sequence"/>
</dbReference>
<keyword evidence="1" id="KW-0812">Transmembrane</keyword>
<dbReference type="EMBL" id="OFAE01000016">
    <property type="protein sequence ID" value="SOV84088.1"/>
    <property type="molecule type" value="Genomic_DNA"/>
</dbReference>
<evidence type="ECO:0000313" key="4">
    <source>
        <dbReference type="Proteomes" id="UP000240500"/>
    </source>
</evidence>
<proteinExistence type="predicted"/>
<dbReference type="VEuPathDB" id="PlasmoDB:PRG01_0029700"/>
<feature type="transmembrane region" description="Helical" evidence="1">
    <location>
        <begin position="330"/>
        <end position="352"/>
    </location>
</feature>
<evidence type="ECO:0000313" key="3">
    <source>
        <dbReference type="EMBL" id="SOV84088.1"/>
    </source>
</evidence>
<keyword evidence="1" id="KW-0472">Membrane</keyword>
<dbReference type="NCBIfam" id="TIGR01477">
    <property type="entry name" value="RIFIN"/>
    <property type="match status" value="1"/>
</dbReference>